<protein>
    <recommendedName>
        <fullName evidence="3">Septum formation-related domain-containing protein</fullName>
    </recommendedName>
</protein>
<evidence type="ECO:0000313" key="2">
    <source>
        <dbReference type="EMBL" id="CEA06676.1"/>
    </source>
</evidence>
<accession>A0A078MPC9</accession>
<dbReference type="EMBL" id="LN483070">
    <property type="protein sequence ID" value="CEA06676.1"/>
    <property type="molecule type" value="Genomic_DNA"/>
</dbReference>
<organism evidence="2">
    <name type="scientific">Arthrobacter saudimassiliensis</name>
    <dbReference type="NCBI Taxonomy" id="1461584"/>
    <lineage>
        <taxon>Bacteria</taxon>
        <taxon>Bacillati</taxon>
        <taxon>Actinomycetota</taxon>
        <taxon>Actinomycetes</taxon>
        <taxon>Micrococcales</taxon>
        <taxon>Micrococcaceae</taxon>
        <taxon>Arthrobacter</taxon>
    </lineage>
</organism>
<evidence type="ECO:0000256" key="1">
    <source>
        <dbReference type="SAM" id="MobiDB-lite"/>
    </source>
</evidence>
<dbReference type="AlphaFoldDB" id="A0A078MPC9"/>
<feature type="compositionally biased region" description="Low complexity" evidence="1">
    <location>
        <begin position="54"/>
        <end position="69"/>
    </location>
</feature>
<dbReference type="PROSITE" id="PS51257">
    <property type="entry name" value="PROKAR_LIPOPROTEIN"/>
    <property type="match status" value="1"/>
</dbReference>
<name>A0A078MPC9_9MICC</name>
<gene>
    <name evidence="2" type="ORF">BN1051_00071</name>
</gene>
<feature type="region of interest" description="Disordered" evidence="1">
    <location>
        <begin position="37"/>
        <end position="77"/>
    </location>
</feature>
<proteinExistence type="predicted"/>
<sequence>MDRPVVPALKPSHPALLFLAVGLLTAGCAVIPPGPGAQVRPAASPAPPAEPAREAGPGAAREQEAAAADPGREEPEPKTVTAFKLVQGDCFAFPPAPGSSVEGKPGDGDGTVHRLPCSTRHTGQVYAVASIEDAGPYPGVGKLQWLSDALCTAENDVLDPGLAAAVPGLKQHMMVPSPESWGYGDRRILCYVKSPQAFSGSLLIDL</sequence>
<dbReference type="PATRIC" id="fig|1461584.3.peg.70"/>
<reference evidence="2" key="1">
    <citation type="submission" date="2014-07" db="EMBL/GenBank/DDBJ databases">
        <authorList>
            <person name="Urmite Genomes Urmite Genomes"/>
        </authorList>
    </citation>
    <scope>NUCLEOTIDE SEQUENCE</scope>
    <source>
        <strain evidence="2">11W110_air</strain>
    </source>
</reference>
<evidence type="ECO:0008006" key="3">
    <source>
        <dbReference type="Google" id="ProtNLM"/>
    </source>
</evidence>